<keyword evidence="2" id="KW-1185">Reference proteome</keyword>
<evidence type="ECO:0000313" key="2">
    <source>
        <dbReference type="Proteomes" id="UP001163798"/>
    </source>
</evidence>
<evidence type="ECO:0000313" key="1">
    <source>
        <dbReference type="EMBL" id="KAJ3781161.1"/>
    </source>
</evidence>
<dbReference type="AlphaFoldDB" id="A0AA38KNU3"/>
<dbReference type="Proteomes" id="UP001163798">
    <property type="component" value="Unassembled WGS sequence"/>
</dbReference>
<sequence>MPTPLYQFDNLEDNEQAALVVELDDQRLNPDLSNLRECVSIPSVTGSAGVAPLVEKINLAYVHAFAASSLHHTTYNSLLNCCAITGPSQDHSPTAVPQSNLDYLTQYIHPIQQSNFVNIESKTNGCQQTFATTKKRYKPVAKRVQPVPATLPEKFRVIRHIPTDPLEQMPMLLPISPPFTPTGRYTQERKEFIDDAHNGSFLWPEERAAVH</sequence>
<comment type="caution">
    <text evidence="1">The sequence shown here is derived from an EMBL/GenBank/DDBJ whole genome shotgun (WGS) entry which is preliminary data.</text>
</comment>
<dbReference type="EMBL" id="MU793594">
    <property type="protein sequence ID" value="KAJ3781161.1"/>
    <property type="molecule type" value="Genomic_DNA"/>
</dbReference>
<organism evidence="1 2">
    <name type="scientific">Lentinula aff. detonsa</name>
    <dbReference type="NCBI Taxonomy" id="2804958"/>
    <lineage>
        <taxon>Eukaryota</taxon>
        <taxon>Fungi</taxon>
        <taxon>Dikarya</taxon>
        <taxon>Basidiomycota</taxon>
        <taxon>Agaricomycotina</taxon>
        <taxon>Agaricomycetes</taxon>
        <taxon>Agaricomycetidae</taxon>
        <taxon>Agaricales</taxon>
        <taxon>Marasmiineae</taxon>
        <taxon>Omphalotaceae</taxon>
        <taxon>Lentinula</taxon>
    </lineage>
</organism>
<reference evidence="1" key="1">
    <citation type="submission" date="2022-08" db="EMBL/GenBank/DDBJ databases">
        <authorList>
            <consortium name="DOE Joint Genome Institute"/>
            <person name="Min B."/>
            <person name="Riley R."/>
            <person name="Sierra-Patev S."/>
            <person name="Naranjo-Ortiz M."/>
            <person name="Looney B."/>
            <person name="Konkel Z."/>
            <person name="Slot J.C."/>
            <person name="Sakamoto Y."/>
            <person name="Steenwyk J.L."/>
            <person name="Rokas A."/>
            <person name="Carro J."/>
            <person name="Camarero S."/>
            <person name="Ferreira P."/>
            <person name="Molpeceres G."/>
            <person name="Ruiz-Duenas F.J."/>
            <person name="Serrano A."/>
            <person name="Henrissat B."/>
            <person name="Drula E."/>
            <person name="Hughes K.W."/>
            <person name="Mata J.L."/>
            <person name="Ishikawa N.K."/>
            <person name="Vargas-Isla R."/>
            <person name="Ushijima S."/>
            <person name="Smith C.A."/>
            <person name="Ahrendt S."/>
            <person name="Andreopoulos W."/>
            <person name="He G."/>
            <person name="Labutti K."/>
            <person name="Lipzen A."/>
            <person name="Ng V."/>
            <person name="Sandor L."/>
            <person name="Barry K."/>
            <person name="Martinez A.T."/>
            <person name="Xiao Y."/>
            <person name="Gibbons J.G."/>
            <person name="Terashima K."/>
            <person name="Hibbett D.S."/>
            <person name="Grigoriev I.V."/>
        </authorList>
    </citation>
    <scope>NUCLEOTIDE SEQUENCE</scope>
    <source>
        <strain evidence="1">TFB10291</strain>
    </source>
</reference>
<accession>A0AA38KNU3</accession>
<name>A0AA38KNU3_9AGAR</name>
<protein>
    <submittedName>
        <fullName evidence="1">Uncharacterized protein</fullName>
    </submittedName>
</protein>
<gene>
    <name evidence="1" type="ORF">GGU10DRAFT_379826</name>
</gene>
<proteinExistence type="predicted"/>